<reference evidence="3" key="1">
    <citation type="journal article" date="2017" name="Peptides">
        <title>Neuropeptides encoded within a neural transcriptome of the giant triton snail Charonia tritonis, a Crown-of-Thorns Starfish predator.</title>
        <authorList>
            <person name="Bose U."/>
            <person name="Suwansa-Ard S."/>
            <person name="Maikaeo L."/>
            <person name="Motti C.A."/>
            <person name="Hall M.R."/>
            <person name="Cummins S.F."/>
        </authorList>
    </citation>
    <scope>NUCLEOTIDE SEQUENCE</scope>
    <source>
        <tissue evidence="3">Nervous tissue</tissue>
    </source>
</reference>
<dbReference type="EMBL" id="KY287980">
    <property type="protein sequence ID" value="AQS80511.1"/>
    <property type="molecule type" value="mRNA"/>
</dbReference>
<evidence type="ECO:0000256" key="2">
    <source>
        <dbReference type="SAM" id="SignalP"/>
    </source>
</evidence>
<feature type="region of interest" description="Disordered" evidence="1">
    <location>
        <begin position="112"/>
        <end position="137"/>
    </location>
</feature>
<feature type="chain" id="PRO_5012164642" evidence="2">
    <location>
        <begin position="25"/>
        <end position="158"/>
    </location>
</feature>
<accession>A0A1S6JQ25</accession>
<sequence>MKTDISYVMCVALISLFLLSSVVSIAEGKCAGRWAIHACWGGNGKRSGGVPAMDLESSDSASPFQKLLLRRPPADIPAPGSTVFVSLRPQDFLASLPTSASSSLSLSSLLSSSSSSSSRLEKGLSGDKDDVLHPSPSDRLTSLLRMLRRLQQARDTLA</sequence>
<proteinExistence type="evidence at transcript level"/>
<name>A0A1S6JQ25_9CAEN</name>
<protein>
    <submittedName>
        <fullName evidence="3">GGNG-2</fullName>
    </submittedName>
</protein>
<dbReference type="AlphaFoldDB" id="A0A1S6JQ25"/>
<organism evidence="3">
    <name type="scientific">Charonia tritonis</name>
    <name type="common">giant triton snail</name>
    <dbReference type="NCBI Taxonomy" id="1960912"/>
    <lineage>
        <taxon>Eukaryota</taxon>
        <taxon>Metazoa</taxon>
        <taxon>Spiralia</taxon>
        <taxon>Lophotrochozoa</taxon>
        <taxon>Mollusca</taxon>
        <taxon>Gastropoda</taxon>
        <taxon>Caenogastropoda</taxon>
        <taxon>Littorinimorpha</taxon>
        <taxon>Tonnoidea</taxon>
        <taxon>Ranellidae</taxon>
        <taxon>Charonia</taxon>
    </lineage>
</organism>
<feature type="compositionally biased region" description="Basic and acidic residues" evidence="1">
    <location>
        <begin position="119"/>
        <end position="132"/>
    </location>
</feature>
<feature type="signal peptide" evidence="2">
    <location>
        <begin position="1"/>
        <end position="24"/>
    </location>
</feature>
<evidence type="ECO:0000313" key="3">
    <source>
        <dbReference type="EMBL" id="AQS80511.1"/>
    </source>
</evidence>
<evidence type="ECO:0000256" key="1">
    <source>
        <dbReference type="SAM" id="MobiDB-lite"/>
    </source>
</evidence>
<keyword evidence="2" id="KW-0732">Signal</keyword>